<comment type="caution">
    <text evidence="1">The sequence shown here is derived from an EMBL/GenBank/DDBJ whole genome shotgun (WGS) entry which is preliminary data.</text>
</comment>
<protein>
    <submittedName>
        <fullName evidence="1">Uncharacterized protein</fullName>
    </submittedName>
</protein>
<dbReference type="EMBL" id="VSSQ01015290">
    <property type="protein sequence ID" value="MPM55479.1"/>
    <property type="molecule type" value="Genomic_DNA"/>
</dbReference>
<proteinExistence type="predicted"/>
<sequence length="53" mass="6093">MVRATLGLQANEKYTHSNRDFHTDCEFVYTLGKRIEGVQDHTGATSFSLQRYV</sequence>
<evidence type="ECO:0000313" key="1">
    <source>
        <dbReference type="EMBL" id="MPM55479.1"/>
    </source>
</evidence>
<organism evidence="1">
    <name type="scientific">bioreactor metagenome</name>
    <dbReference type="NCBI Taxonomy" id="1076179"/>
    <lineage>
        <taxon>unclassified sequences</taxon>
        <taxon>metagenomes</taxon>
        <taxon>ecological metagenomes</taxon>
    </lineage>
</organism>
<dbReference type="AlphaFoldDB" id="A0A645AQX1"/>
<gene>
    <name evidence="1" type="ORF">SDC9_102276</name>
</gene>
<accession>A0A645AQX1</accession>
<reference evidence="1" key="1">
    <citation type="submission" date="2019-08" db="EMBL/GenBank/DDBJ databases">
        <authorList>
            <person name="Kucharzyk K."/>
            <person name="Murdoch R.W."/>
            <person name="Higgins S."/>
            <person name="Loffler F."/>
        </authorList>
    </citation>
    <scope>NUCLEOTIDE SEQUENCE</scope>
</reference>
<name>A0A645AQX1_9ZZZZ</name>